<keyword evidence="2" id="KW-1185">Reference proteome</keyword>
<evidence type="ECO:0008006" key="3">
    <source>
        <dbReference type="Google" id="ProtNLM"/>
    </source>
</evidence>
<dbReference type="InterPro" id="IPR021427">
    <property type="entry name" value="DUF3077"/>
</dbReference>
<gene>
    <name evidence="1" type="ORF">CCOS864_04659</name>
</gene>
<name>A0A380T6L2_9PSED</name>
<proteinExistence type="predicted"/>
<evidence type="ECO:0000313" key="2">
    <source>
        <dbReference type="Proteomes" id="UP000255177"/>
    </source>
</evidence>
<evidence type="ECO:0000313" key="1">
    <source>
        <dbReference type="EMBL" id="SUQ65188.1"/>
    </source>
</evidence>
<dbReference type="EMBL" id="UIDD01000011">
    <property type="protein sequence ID" value="SUQ65188.1"/>
    <property type="molecule type" value="Genomic_DNA"/>
</dbReference>
<protein>
    <recommendedName>
        <fullName evidence="3">DUF3077 domain-containing protein</fullName>
    </recommendedName>
</protein>
<accession>A0A380T6L2</accession>
<reference evidence="2" key="1">
    <citation type="submission" date="2018-07" db="EMBL/GenBank/DDBJ databases">
        <authorList>
            <person name="Blom J."/>
        </authorList>
    </citation>
    <scope>NUCLEOTIDE SEQUENCE [LARGE SCALE GENOMIC DNA]</scope>
    <source>
        <strain evidence="2">CCOS 864</strain>
    </source>
</reference>
<organism evidence="1 2">
    <name type="scientific">Pseudomonas wadenswilerensis</name>
    <dbReference type="NCBI Taxonomy" id="1785161"/>
    <lineage>
        <taxon>Bacteria</taxon>
        <taxon>Pseudomonadati</taxon>
        <taxon>Pseudomonadota</taxon>
        <taxon>Gammaproteobacteria</taxon>
        <taxon>Pseudomonadales</taxon>
        <taxon>Pseudomonadaceae</taxon>
        <taxon>Pseudomonas</taxon>
    </lineage>
</organism>
<dbReference type="Pfam" id="PF11275">
    <property type="entry name" value="DUF3077"/>
    <property type="match status" value="1"/>
</dbReference>
<dbReference type="RefSeq" id="WP_115088654.1">
    <property type="nucleotide sequence ID" value="NZ_CBCSFG010000003.1"/>
</dbReference>
<dbReference type="AlphaFoldDB" id="A0A380T6L2"/>
<sequence>MSNETIGTASLTRLFHINPGIPCEQALEHASLMLGCINKLTALGATEEDPTLVWAAHLLGEMAKAIVDDVSLGLPLKPAQSAA</sequence>
<dbReference type="Proteomes" id="UP000255177">
    <property type="component" value="Unassembled WGS sequence"/>
</dbReference>